<sequence length="137" mass="15287">MFDLGGVSLMFQVPVPLFKEKIVGTIGVPFTVIFFSVLHSNEIVLTSFFVQVLHYSNFSHIGYMLILFFSQGENKGPPFSGLVGRWICTRPSLYGFVVLFSNIGNLSIFKNMMMRRSFERNFVPDFGGGGGLVISLS</sequence>
<protein>
    <submittedName>
        <fullName evidence="2">Uncharacterized protein</fullName>
    </submittedName>
</protein>
<organism evidence="2 3">
    <name type="scientific">Papaver atlanticum</name>
    <dbReference type="NCBI Taxonomy" id="357466"/>
    <lineage>
        <taxon>Eukaryota</taxon>
        <taxon>Viridiplantae</taxon>
        <taxon>Streptophyta</taxon>
        <taxon>Embryophyta</taxon>
        <taxon>Tracheophyta</taxon>
        <taxon>Spermatophyta</taxon>
        <taxon>Magnoliopsida</taxon>
        <taxon>Ranunculales</taxon>
        <taxon>Papaveraceae</taxon>
        <taxon>Papaveroideae</taxon>
        <taxon>Papaver</taxon>
    </lineage>
</organism>
<evidence type="ECO:0000256" key="1">
    <source>
        <dbReference type="SAM" id="Phobius"/>
    </source>
</evidence>
<feature type="transmembrane region" description="Helical" evidence="1">
    <location>
        <begin position="52"/>
        <end position="72"/>
    </location>
</feature>
<comment type="caution">
    <text evidence="2">The sequence shown here is derived from an EMBL/GenBank/DDBJ whole genome shotgun (WGS) entry which is preliminary data.</text>
</comment>
<dbReference type="AlphaFoldDB" id="A0AAD4XY75"/>
<accession>A0AAD4XY75</accession>
<feature type="transmembrane region" description="Helical" evidence="1">
    <location>
        <begin position="22"/>
        <end position="40"/>
    </location>
</feature>
<keyword evidence="1" id="KW-0472">Membrane</keyword>
<dbReference type="Proteomes" id="UP001202328">
    <property type="component" value="Unassembled WGS sequence"/>
</dbReference>
<name>A0AAD4XY75_9MAGN</name>
<dbReference type="EMBL" id="JAJJMB010000835">
    <property type="protein sequence ID" value="KAI3960909.1"/>
    <property type="molecule type" value="Genomic_DNA"/>
</dbReference>
<gene>
    <name evidence="2" type="ORF">MKW98_019110</name>
</gene>
<feature type="transmembrane region" description="Helical" evidence="1">
    <location>
        <begin position="92"/>
        <end position="109"/>
    </location>
</feature>
<evidence type="ECO:0000313" key="2">
    <source>
        <dbReference type="EMBL" id="KAI3960909.1"/>
    </source>
</evidence>
<keyword evidence="1" id="KW-0812">Transmembrane</keyword>
<proteinExistence type="predicted"/>
<keyword evidence="3" id="KW-1185">Reference proteome</keyword>
<keyword evidence="1" id="KW-1133">Transmembrane helix</keyword>
<reference evidence="2" key="1">
    <citation type="submission" date="2022-04" db="EMBL/GenBank/DDBJ databases">
        <title>A functionally conserved STORR gene fusion in Papaver species that diverged 16.8 million years ago.</title>
        <authorList>
            <person name="Catania T."/>
        </authorList>
    </citation>
    <scope>NUCLEOTIDE SEQUENCE</scope>
    <source>
        <strain evidence="2">S-188037</strain>
    </source>
</reference>
<evidence type="ECO:0000313" key="3">
    <source>
        <dbReference type="Proteomes" id="UP001202328"/>
    </source>
</evidence>